<comment type="caution">
    <text evidence="2">The sequence shown here is derived from an EMBL/GenBank/DDBJ whole genome shotgun (WGS) entry which is preliminary data.</text>
</comment>
<feature type="compositionally biased region" description="Polar residues" evidence="1">
    <location>
        <begin position="142"/>
        <end position="203"/>
    </location>
</feature>
<evidence type="ECO:0000313" key="2">
    <source>
        <dbReference type="EMBL" id="CAH1425754.1"/>
    </source>
</evidence>
<feature type="compositionally biased region" description="Basic and acidic residues" evidence="1">
    <location>
        <begin position="59"/>
        <end position="84"/>
    </location>
</feature>
<dbReference type="Proteomes" id="UP001157418">
    <property type="component" value="Unassembled WGS sequence"/>
</dbReference>
<reference evidence="2 3" key="1">
    <citation type="submission" date="2022-01" db="EMBL/GenBank/DDBJ databases">
        <authorList>
            <person name="Xiong W."/>
            <person name="Schranz E."/>
        </authorList>
    </citation>
    <scope>NUCLEOTIDE SEQUENCE [LARGE SCALE GENOMIC DNA]</scope>
</reference>
<proteinExistence type="predicted"/>
<feature type="compositionally biased region" description="Basic and acidic residues" evidence="1">
    <location>
        <begin position="35"/>
        <end position="51"/>
    </location>
</feature>
<sequence length="240" mass="25416">MFNRSPKPENDSSRSFKERDEKECDSPPQNVRAVNKREIGVKLVMEVDKDNLVSQGQDPRVKFEESPERSDEESPGKTGVRDTVKGILKSTGHSARGMMHALSRKGSNKSRDSDSNGEFGPILSPGCGPEGELSSDGPDQAASPTGQMGSSPLSSTGQMGSSPLSPTVQLRSSPLSPTGQMESNPLTPTGQMGSSPLSPTGQVNAGEPDMLMMDTVDVNGTNKGDEEMPPEPQVISSSLN</sequence>
<accession>A0AAU9MD41</accession>
<organism evidence="2 3">
    <name type="scientific">Lactuca virosa</name>
    <dbReference type="NCBI Taxonomy" id="75947"/>
    <lineage>
        <taxon>Eukaryota</taxon>
        <taxon>Viridiplantae</taxon>
        <taxon>Streptophyta</taxon>
        <taxon>Embryophyta</taxon>
        <taxon>Tracheophyta</taxon>
        <taxon>Spermatophyta</taxon>
        <taxon>Magnoliopsida</taxon>
        <taxon>eudicotyledons</taxon>
        <taxon>Gunneridae</taxon>
        <taxon>Pentapetalae</taxon>
        <taxon>asterids</taxon>
        <taxon>campanulids</taxon>
        <taxon>Asterales</taxon>
        <taxon>Asteraceae</taxon>
        <taxon>Cichorioideae</taxon>
        <taxon>Cichorieae</taxon>
        <taxon>Lactucinae</taxon>
        <taxon>Lactuca</taxon>
    </lineage>
</organism>
<protein>
    <submittedName>
        <fullName evidence="2">Uncharacterized protein</fullName>
    </submittedName>
</protein>
<evidence type="ECO:0000256" key="1">
    <source>
        <dbReference type="SAM" id="MobiDB-lite"/>
    </source>
</evidence>
<feature type="region of interest" description="Disordered" evidence="1">
    <location>
        <begin position="1"/>
        <end position="240"/>
    </location>
</feature>
<dbReference type="AlphaFoldDB" id="A0AAU9MD41"/>
<keyword evidence="3" id="KW-1185">Reference proteome</keyword>
<feature type="compositionally biased region" description="Basic and acidic residues" evidence="1">
    <location>
        <begin position="1"/>
        <end position="25"/>
    </location>
</feature>
<gene>
    <name evidence="2" type="ORF">LVIROSA_LOCUS12874</name>
</gene>
<name>A0AAU9MD41_9ASTR</name>
<evidence type="ECO:0000313" key="3">
    <source>
        <dbReference type="Proteomes" id="UP001157418"/>
    </source>
</evidence>
<dbReference type="EMBL" id="CAKMRJ010002223">
    <property type="protein sequence ID" value="CAH1425754.1"/>
    <property type="molecule type" value="Genomic_DNA"/>
</dbReference>